<keyword evidence="2" id="KW-0812">Transmembrane</keyword>
<dbReference type="Proteomes" id="UP000076798">
    <property type="component" value="Unassembled WGS sequence"/>
</dbReference>
<feature type="region of interest" description="Disordered" evidence="1">
    <location>
        <begin position="75"/>
        <end position="107"/>
    </location>
</feature>
<proteinExistence type="predicted"/>
<organism evidence="3 4">
    <name type="scientific">Sistotremastrum suecicum HHB10207 ss-3</name>
    <dbReference type="NCBI Taxonomy" id="1314776"/>
    <lineage>
        <taxon>Eukaryota</taxon>
        <taxon>Fungi</taxon>
        <taxon>Dikarya</taxon>
        <taxon>Basidiomycota</taxon>
        <taxon>Agaricomycotina</taxon>
        <taxon>Agaricomycetes</taxon>
        <taxon>Sistotremastrales</taxon>
        <taxon>Sistotremastraceae</taxon>
        <taxon>Sistotremastrum</taxon>
    </lineage>
</organism>
<keyword evidence="2" id="KW-0472">Membrane</keyword>
<feature type="transmembrane region" description="Helical" evidence="2">
    <location>
        <begin position="12"/>
        <end position="30"/>
    </location>
</feature>
<sequence length="119" mass="13980">MSLYRNSVAGKIRTAIFVFPTLWLAFGGVARHEKRYGWMNNMELGREETFSGLRRMWNQFPRNIWQLRDQNHQDSNLLEGSERERSCPRSTSAPATPDRIRHEHGSVCKHRNSCSNKQF</sequence>
<protein>
    <submittedName>
        <fullName evidence="3">Uncharacterized protein</fullName>
    </submittedName>
</protein>
<gene>
    <name evidence="3" type="ORF">SISSUDRAFT_1046797</name>
</gene>
<evidence type="ECO:0000256" key="1">
    <source>
        <dbReference type="SAM" id="MobiDB-lite"/>
    </source>
</evidence>
<dbReference type="EMBL" id="KV428060">
    <property type="protein sequence ID" value="KZT38626.1"/>
    <property type="molecule type" value="Genomic_DNA"/>
</dbReference>
<reference evidence="3 4" key="1">
    <citation type="journal article" date="2016" name="Mol. Biol. Evol.">
        <title>Comparative Genomics of Early-Diverging Mushroom-Forming Fungi Provides Insights into the Origins of Lignocellulose Decay Capabilities.</title>
        <authorList>
            <person name="Nagy L.G."/>
            <person name="Riley R."/>
            <person name="Tritt A."/>
            <person name="Adam C."/>
            <person name="Daum C."/>
            <person name="Floudas D."/>
            <person name="Sun H."/>
            <person name="Yadav J.S."/>
            <person name="Pangilinan J."/>
            <person name="Larsson K.H."/>
            <person name="Matsuura K."/>
            <person name="Barry K."/>
            <person name="Labutti K."/>
            <person name="Kuo R."/>
            <person name="Ohm R.A."/>
            <person name="Bhattacharya S.S."/>
            <person name="Shirouzu T."/>
            <person name="Yoshinaga Y."/>
            <person name="Martin F.M."/>
            <person name="Grigoriev I.V."/>
            <person name="Hibbett D.S."/>
        </authorList>
    </citation>
    <scope>NUCLEOTIDE SEQUENCE [LARGE SCALE GENOMIC DNA]</scope>
    <source>
        <strain evidence="3 4">HHB10207 ss-3</strain>
    </source>
</reference>
<keyword evidence="2" id="KW-1133">Transmembrane helix</keyword>
<evidence type="ECO:0000256" key="2">
    <source>
        <dbReference type="SAM" id="Phobius"/>
    </source>
</evidence>
<accession>A0A166DKF5</accession>
<name>A0A166DKF5_9AGAM</name>
<keyword evidence="4" id="KW-1185">Reference proteome</keyword>
<dbReference type="AlphaFoldDB" id="A0A166DKF5"/>
<evidence type="ECO:0000313" key="3">
    <source>
        <dbReference type="EMBL" id="KZT38626.1"/>
    </source>
</evidence>
<evidence type="ECO:0000313" key="4">
    <source>
        <dbReference type="Proteomes" id="UP000076798"/>
    </source>
</evidence>